<feature type="compositionally biased region" description="Acidic residues" evidence="1">
    <location>
        <begin position="1"/>
        <end position="12"/>
    </location>
</feature>
<feature type="region of interest" description="Disordered" evidence="1">
    <location>
        <begin position="256"/>
        <end position="287"/>
    </location>
</feature>
<accession>A0A4Z2FHZ2</accession>
<proteinExistence type="predicted"/>
<evidence type="ECO:0000313" key="3">
    <source>
        <dbReference type="Proteomes" id="UP000314294"/>
    </source>
</evidence>
<comment type="caution">
    <text evidence="2">The sequence shown here is derived from an EMBL/GenBank/DDBJ whole genome shotgun (WGS) entry which is preliminary data.</text>
</comment>
<dbReference type="AlphaFoldDB" id="A0A4Z2FHZ2"/>
<reference evidence="2 3" key="1">
    <citation type="submission" date="2019-03" db="EMBL/GenBank/DDBJ databases">
        <title>First draft genome of Liparis tanakae, snailfish: a comprehensive survey of snailfish specific genes.</title>
        <authorList>
            <person name="Kim W."/>
            <person name="Song I."/>
            <person name="Jeong J.-H."/>
            <person name="Kim D."/>
            <person name="Kim S."/>
            <person name="Ryu S."/>
            <person name="Song J.Y."/>
            <person name="Lee S.K."/>
        </authorList>
    </citation>
    <scope>NUCLEOTIDE SEQUENCE [LARGE SCALE GENOMIC DNA]</scope>
    <source>
        <tissue evidence="2">Muscle</tissue>
    </source>
</reference>
<feature type="region of interest" description="Disordered" evidence="1">
    <location>
        <begin position="331"/>
        <end position="355"/>
    </location>
</feature>
<organism evidence="2 3">
    <name type="scientific">Liparis tanakae</name>
    <name type="common">Tanaka's snailfish</name>
    <dbReference type="NCBI Taxonomy" id="230148"/>
    <lineage>
        <taxon>Eukaryota</taxon>
        <taxon>Metazoa</taxon>
        <taxon>Chordata</taxon>
        <taxon>Craniata</taxon>
        <taxon>Vertebrata</taxon>
        <taxon>Euteleostomi</taxon>
        <taxon>Actinopterygii</taxon>
        <taxon>Neopterygii</taxon>
        <taxon>Teleostei</taxon>
        <taxon>Neoteleostei</taxon>
        <taxon>Acanthomorphata</taxon>
        <taxon>Eupercaria</taxon>
        <taxon>Perciformes</taxon>
        <taxon>Cottioidei</taxon>
        <taxon>Cottales</taxon>
        <taxon>Liparidae</taxon>
        <taxon>Liparis</taxon>
    </lineage>
</organism>
<feature type="region of interest" description="Disordered" evidence="1">
    <location>
        <begin position="91"/>
        <end position="116"/>
    </location>
</feature>
<evidence type="ECO:0000313" key="2">
    <source>
        <dbReference type="EMBL" id="TNN40836.1"/>
    </source>
</evidence>
<feature type="compositionally biased region" description="Basic and acidic residues" evidence="1">
    <location>
        <begin position="17"/>
        <end position="33"/>
    </location>
</feature>
<dbReference type="EMBL" id="SRLO01001155">
    <property type="protein sequence ID" value="TNN40836.1"/>
    <property type="molecule type" value="Genomic_DNA"/>
</dbReference>
<feature type="region of interest" description="Disordered" evidence="1">
    <location>
        <begin position="1"/>
        <end position="33"/>
    </location>
</feature>
<protein>
    <submittedName>
        <fullName evidence="2">Uncharacterized protein</fullName>
    </submittedName>
</protein>
<sequence>MNEEEEPEEGEGGGEGRNPRREEGGGGGERKEQEEELVLGLLRGGVQLRLPPLLLISGALQVFLQRQHGGVHPLALLFYLLLGLRHTHVTSQEASSSGREHTATRRSPYSRGTDRVETRAEVSGCLLLLTPKNPQLSMSWLYCSLRVSISLSWHSTSSFNAPFRAVSSRSRWWRTSSWRRRSMAASARSACRVLTSCGEEDRGGQMDRRAPQCFIIIYSKYRLHREGRVFRNPPQLLLKLRQLIFLEAQTRLRPLSGHSLLGDPSRESQEDHTPDTQQRDGASPLGPPALTGFLATAGYASFATNFPRDLKLDLGASSDAAQGTAAGLLLRPPLGGSDAADDVEEGDRVGEPGEGRSGWTSFLASRLFDRWWSSNLSLCLAALRPLVCGALAGVPKLNLLMSLLMGSRELVSISGMGTTILDGGGCGGDSEGESWLFHPMLYLPKEPVYPAPLCLNPLGNV</sequence>
<name>A0A4Z2FHZ2_9TELE</name>
<keyword evidence="3" id="KW-1185">Reference proteome</keyword>
<feature type="compositionally biased region" description="Basic and acidic residues" evidence="1">
    <location>
        <begin position="264"/>
        <end position="278"/>
    </location>
</feature>
<gene>
    <name evidence="2" type="ORF">EYF80_048991</name>
</gene>
<dbReference type="Proteomes" id="UP000314294">
    <property type="component" value="Unassembled WGS sequence"/>
</dbReference>
<evidence type="ECO:0000256" key="1">
    <source>
        <dbReference type="SAM" id="MobiDB-lite"/>
    </source>
</evidence>